<sequence>MIPNIPSPFSDSLIFLFQRKSGIVLGFPCGSAVKNPSANAGDTGSVSKSERFPGGGNGNPLQLSYLENSMDRGARRATAHGVTRSWTLLSMYTHSTVSLALKALLPAEPSVMTVQEKTDSLPQSLCP</sequence>
<gene>
    <name evidence="1" type="ORF">MRATA1EN22A_LOCUS24726</name>
</gene>
<accession>A0AC59ZZA8</accession>
<dbReference type="Proteomes" id="UP001162501">
    <property type="component" value="Chromosome 6"/>
</dbReference>
<reference evidence="1" key="2">
    <citation type="submission" date="2025-03" db="EMBL/GenBank/DDBJ databases">
        <authorList>
            <consortium name="ELIXIR-Norway"/>
            <consortium name="Elixir Norway"/>
        </authorList>
    </citation>
    <scope>NUCLEOTIDE SEQUENCE</scope>
</reference>
<dbReference type="EMBL" id="OX596090">
    <property type="protein sequence ID" value="CAN0535945.1"/>
    <property type="molecule type" value="Genomic_DNA"/>
</dbReference>
<reference evidence="1" key="1">
    <citation type="submission" date="2023-05" db="EMBL/GenBank/DDBJ databases">
        <authorList>
            <consortium name="ELIXIR-Norway"/>
        </authorList>
    </citation>
    <scope>NUCLEOTIDE SEQUENCE</scope>
</reference>
<evidence type="ECO:0000313" key="2">
    <source>
        <dbReference type="Proteomes" id="UP001162501"/>
    </source>
</evidence>
<name>A0AC59ZZA8_RANTA</name>
<proteinExistence type="predicted"/>
<organism evidence="1 2">
    <name type="scientific">Rangifer tarandus platyrhynchus</name>
    <name type="common">Svalbard reindeer</name>
    <dbReference type="NCBI Taxonomy" id="3082113"/>
    <lineage>
        <taxon>Eukaryota</taxon>
        <taxon>Metazoa</taxon>
        <taxon>Chordata</taxon>
        <taxon>Craniata</taxon>
        <taxon>Vertebrata</taxon>
        <taxon>Euteleostomi</taxon>
        <taxon>Mammalia</taxon>
        <taxon>Eutheria</taxon>
        <taxon>Laurasiatheria</taxon>
        <taxon>Artiodactyla</taxon>
        <taxon>Ruminantia</taxon>
        <taxon>Pecora</taxon>
        <taxon>Cervidae</taxon>
        <taxon>Odocoileinae</taxon>
        <taxon>Rangifer</taxon>
    </lineage>
</organism>
<evidence type="ECO:0000313" key="1">
    <source>
        <dbReference type="EMBL" id="CAN0535945.1"/>
    </source>
</evidence>
<protein>
    <submittedName>
        <fullName evidence="1">Uncharacterized protein</fullName>
    </submittedName>
</protein>